<dbReference type="InterPro" id="IPR015168">
    <property type="entry name" value="SsuA/THI5"/>
</dbReference>
<feature type="chain" id="PRO_5042570100" evidence="4">
    <location>
        <begin position="22"/>
        <end position="316"/>
    </location>
</feature>
<sequence>MRHLFLLVMACFLLSCQPAPAPKIIVAINPWPGYEMLYLAEKKGFFTELGLNIELVQVATLSDAQRAYLSERVDGFTSTMIEAVQVEAFGGKPIKVVLAADYSNGGDVIVTRKEFTDLSALKGKTIGCEVSSLGIYVLTRALAAHGMLLDDVKVVNVEQGDGARLLASGAIDAMVTYPPYSLTSLKSDEHHLVFTTREIPGEILDTLSLSAKVLESQPDLVPKLHQAWQKSLTYFQTHQEEAVAIMARREGIPPEDFIAAINDLYLLNEADQQRLFSDVAALENMARSVCTTLKHINALQGDCSHVIGMFTLPGAR</sequence>
<dbReference type="PANTHER" id="PTHR30024:SF47">
    <property type="entry name" value="TAURINE-BINDING PERIPLASMIC PROTEIN"/>
    <property type="match status" value="1"/>
</dbReference>
<accession>A0AAJ1EZI4</accession>
<dbReference type="RefSeq" id="WP_240592199.1">
    <property type="nucleotide sequence ID" value="NZ_JAKUDL010000007.1"/>
</dbReference>
<dbReference type="GO" id="GO:0042597">
    <property type="term" value="C:periplasmic space"/>
    <property type="evidence" value="ECO:0007669"/>
    <property type="project" value="UniProtKB-SubCell"/>
</dbReference>
<dbReference type="SUPFAM" id="SSF53850">
    <property type="entry name" value="Periplasmic binding protein-like II"/>
    <property type="match status" value="1"/>
</dbReference>
<evidence type="ECO:0000256" key="2">
    <source>
        <dbReference type="ARBA" id="ARBA00010742"/>
    </source>
</evidence>
<protein>
    <submittedName>
        <fullName evidence="6">ABC transporter substrate-binding protein</fullName>
    </submittedName>
</protein>
<dbReference type="AlphaFoldDB" id="A0AAJ1EZI4"/>
<name>A0AAJ1EZI4_9GAMM</name>
<gene>
    <name evidence="6" type="ORF">MJ923_17555</name>
</gene>
<feature type="signal peptide" evidence="4">
    <location>
        <begin position="1"/>
        <end position="21"/>
    </location>
</feature>
<organism evidence="6 7">
    <name type="scientific">Shewanella zhuhaiensis</name>
    <dbReference type="NCBI Taxonomy" id="2919576"/>
    <lineage>
        <taxon>Bacteria</taxon>
        <taxon>Pseudomonadati</taxon>
        <taxon>Pseudomonadota</taxon>
        <taxon>Gammaproteobacteria</taxon>
        <taxon>Alteromonadales</taxon>
        <taxon>Shewanellaceae</taxon>
        <taxon>Shewanella</taxon>
    </lineage>
</organism>
<dbReference type="Gene3D" id="3.40.190.10">
    <property type="entry name" value="Periplasmic binding protein-like II"/>
    <property type="match status" value="2"/>
</dbReference>
<evidence type="ECO:0000256" key="1">
    <source>
        <dbReference type="ARBA" id="ARBA00004418"/>
    </source>
</evidence>
<evidence type="ECO:0000313" key="6">
    <source>
        <dbReference type="EMBL" id="MCH4296119.1"/>
    </source>
</evidence>
<comment type="similarity">
    <text evidence="2">Belongs to the bacterial solute-binding protein SsuA/TauA family.</text>
</comment>
<evidence type="ECO:0000259" key="5">
    <source>
        <dbReference type="Pfam" id="PF09084"/>
    </source>
</evidence>
<keyword evidence="7" id="KW-1185">Reference proteome</keyword>
<keyword evidence="3 4" id="KW-0732">Signal</keyword>
<evidence type="ECO:0000256" key="4">
    <source>
        <dbReference type="SAM" id="SignalP"/>
    </source>
</evidence>
<feature type="domain" description="SsuA/THI5-like" evidence="5">
    <location>
        <begin position="35"/>
        <end position="242"/>
    </location>
</feature>
<dbReference type="PROSITE" id="PS51257">
    <property type="entry name" value="PROKAR_LIPOPROTEIN"/>
    <property type="match status" value="1"/>
</dbReference>
<evidence type="ECO:0000256" key="3">
    <source>
        <dbReference type="ARBA" id="ARBA00022729"/>
    </source>
</evidence>
<dbReference type="Proteomes" id="UP001297581">
    <property type="component" value="Unassembled WGS sequence"/>
</dbReference>
<reference evidence="6 7" key="1">
    <citation type="submission" date="2022-02" db="EMBL/GenBank/DDBJ databases">
        <title>The genome sequence of Shewanella sp. 3B26.</title>
        <authorList>
            <person name="Du J."/>
        </authorList>
    </citation>
    <scope>NUCLEOTIDE SEQUENCE [LARGE SCALE GENOMIC DNA]</scope>
    <source>
        <strain evidence="6 7">3B26</strain>
    </source>
</reference>
<evidence type="ECO:0000313" key="7">
    <source>
        <dbReference type="Proteomes" id="UP001297581"/>
    </source>
</evidence>
<dbReference type="EMBL" id="JAKUDL010000007">
    <property type="protein sequence ID" value="MCH4296119.1"/>
    <property type="molecule type" value="Genomic_DNA"/>
</dbReference>
<dbReference type="PANTHER" id="PTHR30024">
    <property type="entry name" value="ALIPHATIC SULFONATES-BINDING PROTEIN-RELATED"/>
    <property type="match status" value="1"/>
</dbReference>
<comment type="subcellular location">
    <subcellularLocation>
        <location evidence="1">Periplasm</location>
    </subcellularLocation>
</comment>
<dbReference type="Pfam" id="PF09084">
    <property type="entry name" value="NMT1"/>
    <property type="match status" value="1"/>
</dbReference>
<comment type="caution">
    <text evidence="6">The sequence shown here is derived from an EMBL/GenBank/DDBJ whole genome shotgun (WGS) entry which is preliminary data.</text>
</comment>
<proteinExistence type="inferred from homology"/>